<feature type="transmembrane region" description="Helical" evidence="2">
    <location>
        <begin position="128"/>
        <end position="150"/>
    </location>
</feature>
<dbReference type="RefSeq" id="WP_208232498.1">
    <property type="nucleotide sequence ID" value="NZ_JAGEVG010000003.1"/>
</dbReference>
<feature type="region of interest" description="Disordered" evidence="1">
    <location>
        <begin position="175"/>
        <end position="195"/>
    </location>
</feature>
<evidence type="ECO:0000256" key="1">
    <source>
        <dbReference type="SAM" id="MobiDB-lite"/>
    </source>
</evidence>
<evidence type="ECO:0000313" key="3">
    <source>
        <dbReference type="EMBL" id="MBO3097342.1"/>
    </source>
</evidence>
<protein>
    <submittedName>
        <fullName evidence="3">Uncharacterized protein</fullName>
    </submittedName>
</protein>
<keyword evidence="2" id="KW-0472">Membrane</keyword>
<keyword evidence="2" id="KW-0812">Transmembrane</keyword>
<accession>A0ABS3SQW7</accession>
<reference evidence="3 4" key="1">
    <citation type="submission" date="2021-03" db="EMBL/GenBank/DDBJ databases">
        <title>Gelidibacter sp. nov., isolated from costal sediment.</title>
        <authorList>
            <person name="Lun K.-Y."/>
        </authorList>
    </citation>
    <scope>NUCLEOTIDE SEQUENCE [LARGE SCALE GENOMIC DNA]</scope>
    <source>
        <strain evidence="3 4">DF109</strain>
    </source>
</reference>
<organism evidence="3 4">
    <name type="scientific">Gelidibacter pelagius</name>
    <dbReference type="NCBI Taxonomy" id="2819985"/>
    <lineage>
        <taxon>Bacteria</taxon>
        <taxon>Pseudomonadati</taxon>
        <taxon>Bacteroidota</taxon>
        <taxon>Flavobacteriia</taxon>
        <taxon>Flavobacteriales</taxon>
        <taxon>Flavobacteriaceae</taxon>
        <taxon>Gelidibacter</taxon>
    </lineage>
</organism>
<proteinExistence type="predicted"/>
<feature type="transmembrane region" description="Helical" evidence="2">
    <location>
        <begin position="12"/>
        <end position="35"/>
    </location>
</feature>
<sequence>MVQLTQYNKRALYGGIISALIMGLGAYFLGNISGYEAKILIKSSLPGINTLCNTIALASATILALLLTLLSLSSSTESKLTKEHYQHVLLIAKIDTTIFILAIILFQLLNIPITEADNVPSSWYATIYYISLALSSLLSGGLISVVLMLFNAVSSIIKIVGLGITDHPLISKDEDADGNKVNADTKNINSDKKQP</sequence>
<keyword evidence="4" id="KW-1185">Reference proteome</keyword>
<comment type="caution">
    <text evidence="3">The sequence shown here is derived from an EMBL/GenBank/DDBJ whole genome shotgun (WGS) entry which is preliminary data.</text>
</comment>
<name>A0ABS3SQW7_9FLAO</name>
<dbReference type="EMBL" id="JAGEVG010000003">
    <property type="protein sequence ID" value="MBO3097342.1"/>
    <property type="molecule type" value="Genomic_DNA"/>
</dbReference>
<evidence type="ECO:0000256" key="2">
    <source>
        <dbReference type="SAM" id="Phobius"/>
    </source>
</evidence>
<gene>
    <name evidence="3" type="ORF">J4051_03615</name>
</gene>
<feature type="transmembrane region" description="Helical" evidence="2">
    <location>
        <begin position="55"/>
        <end position="76"/>
    </location>
</feature>
<evidence type="ECO:0000313" key="4">
    <source>
        <dbReference type="Proteomes" id="UP000681315"/>
    </source>
</evidence>
<dbReference type="Proteomes" id="UP000681315">
    <property type="component" value="Unassembled WGS sequence"/>
</dbReference>
<feature type="transmembrane region" description="Helical" evidence="2">
    <location>
        <begin position="88"/>
        <end position="108"/>
    </location>
</feature>
<keyword evidence="2" id="KW-1133">Transmembrane helix</keyword>